<proteinExistence type="predicted"/>
<evidence type="ECO:0000313" key="2">
    <source>
        <dbReference type="Proteomes" id="UP000008216"/>
    </source>
</evidence>
<name>A0A0H2XKL4_ECOK1</name>
<dbReference type="KEGG" id="ecv:APECO1_O1R185"/>
<organism evidence="1 2">
    <name type="scientific">Escherichia coli O1:K1 / APEC</name>
    <dbReference type="NCBI Taxonomy" id="405955"/>
    <lineage>
        <taxon>Bacteria</taxon>
        <taxon>Pseudomonadati</taxon>
        <taxon>Pseudomonadota</taxon>
        <taxon>Gammaproteobacteria</taxon>
        <taxon>Enterobacterales</taxon>
        <taxon>Enterobacteriaceae</taxon>
        <taxon>Escherichia</taxon>
    </lineage>
</organism>
<geneLocation type="plasmid" evidence="1 2">
    <name>pAPEC-O1-R</name>
</geneLocation>
<protein>
    <submittedName>
        <fullName evidence="1">Uncharacterized protein</fullName>
    </submittedName>
</protein>
<dbReference type="Proteomes" id="UP000008216">
    <property type="component" value="Plasmid pAPEC-O1-R"/>
</dbReference>
<dbReference type="EMBL" id="DQ517526">
    <property type="protein sequence ID" value="ABF67870.1"/>
    <property type="molecule type" value="Genomic_DNA"/>
</dbReference>
<gene>
    <name evidence="1" type="ORF">APECO1_O1R185</name>
</gene>
<keyword evidence="2" id="KW-1185">Reference proteome</keyword>
<dbReference type="AlphaFoldDB" id="A0A0H2XKL4"/>
<keyword evidence="1" id="KW-0614">Plasmid</keyword>
<reference evidence="1 2" key="1">
    <citation type="journal article" date="2006" name="Antimicrob. Agents Chemother.">
        <title>Complete DNA sequence, comparative genomics, and prevalence of an IncHI2 plasmid occurring among extraintestinal pathogenic Escherichia coli isolates.</title>
        <authorList>
            <person name="Johnson T.J."/>
            <person name="Wannemeuhler Y.M."/>
            <person name="Scaccianoce J.A."/>
            <person name="Johnson S.J."/>
            <person name="Nolan L.K."/>
        </authorList>
    </citation>
    <scope>NUCLEOTIDE SEQUENCE [LARGE SCALE GENOMIC DNA]</scope>
    <source>
        <strain evidence="1">APEC O1</strain>
        <plasmid evidence="2">pAPEC-O1-R</plasmid>
    </source>
</reference>
<evidence type="ECO:0000313" key="1">
    <source>
        <dbReference type="EMBL" id="ABF67870.1"/>
    </source>
</evidence>
<sequence>MAPQAWKSGDFPFSKSYFSLSIELMKPQIKMDSHHTDSVFLLNPIRLCCDFIFNTARCSHSVRDRLTQQREIVEGHWVFNVQREEFPGLLGGCLVSMFSIKKVYGVFFLSGGILILH</sequence>
<dbReference type="HOGENOM" id="CLU_2081085_0_0_6"/>
<accession>A0A0H2XKL4</accession>